<evidence type="ECO:0000313" key="8">
    <source>
        <dbReference type="Proteomes" id="UP000266691"/>
    </source>
</evidence>
<name>A0A3A1NMP0_9FLAO</name>
<dbReference type="PANTHER" id="PTHR33238">
    <property type="entry name" value="IRON (METAL) DEPENDENT REPRESSOR, DTXR FAMILY"/>
    <property type="match status" value="1"/>
</dbReference>
<dbReference type="InterPro" id="IPR022689">
    <property type="entry name" value="Iron_dep_repressor"/>
</dbReference>
<dbReference type="EMBL" id="VNWK01000012">
    <property type="protein sequence ID" value="TXJ98947.1"/>
    <property type="molecule type" value="Genomic_DNA"/>
</dbReference>
<dbReference type="GO" id="GO:0046983">
    <property type="term" value="F:protein dimerization activity"/>
    <property type="evidence" value="ECO:0007669"/>
    <property type="project" value="InterPro"/>
</dbReference>
<dbReference type="EMBL" id="QXFI01000012">
    <property type="protein sequence ID" value="RIV46247.1"/>
    <property type="molecule type" value="Genomic_DNA"/>
</dbReference>
<dbReference type="SUPFAM" id="SSF50037">
    <property type="entry name" value="C-terminal domain of transcriptional repressors"/>
    <property type="match status" value="2"/>
</dbReference>
<accession>A0A3A1NMP0</accession>
<dbReference type="InterPro" id="IPR036421">
    <property type="entry name" value="Fe_dep_repressor_sf"/>
</dbReference>
<dbReference type="Pfam" id="PF04023">
    <property type="entry name" value="FeoA"/>
    <property type="match status" value="2"/>
</dbReference>
<dbReference type="GO" id="GO:0003700">
    <property type="term" value="F:DNA-binding transcription factor activity"/>
    <property type="evidence" value="ECO:0007669"/>
    <property type="project" value="InterPro"/>
</dbReference>
<evidence type="ECO:0000256" key="2">
    <source>
        <dbReference type="ARBA" id="ARBA00011738"/>
    </source>
</evidence>
<dbReference type="SMART" id="SM00899">
    <property type="entry name" value="FeoA"/>
    <property type="match status" value="2"/>
</dbReference>
<dbReference type="GO" id="GO:0005737">
    <property type="term" value="C:cytoplasm"/>
    <property type="evidence" value="ECO:0007669"/>
    <property type="project" value="UniProtKB-SubCell"/>
</dbReference>
<evidence type="ECO:0000256" key="1">
    <source>
        <dbReference type="ARBA" id="ARBA00004496"/>
    </source>
</evidence>
<reference evidence="7 9" key="2">
    <citation type="submission" date="2019-07" db="EMBL/GenBank/DDBJ databases">
        <title>Draft genome of two Muricauda strains isolated from deep sea.</title>
        <authorList>
            <person name="Sun C."/>
        </authorList>
    </citation>
    <scope>NUCLEOTIDE SEQUENCE [LARGE SCALE GENOMIC DNA]</scope>
    <source>
        <strain evidence="7 9">72</strain>
    </source>
</reference>
<evidence type="ECO:0000313" key="9">
    <source>
        <dbReference type="Proteomes" id="UP000321621"/>
    </source>
</evidence>
<dbReference type="GO" id="GO:0046914">
    <property type="term" value="F:transition metal ion binding"/>
    <property type="evidence" value="ECO:0007669"/>
    <property type="project" value="InterPro"/>
</dbReference>
<dbReference type="InterPro" id="IPR008988">
    <property type="entry name" value="Transcriptional_repressor_C"/>
</dbReference>
<keyword evidence="3" id="KW-0408">Iron</keyword>
<dbReference type="InterPro" id="IPR050536">
    <property type="entry name" value="DtxR_MntR_Metal-Reg"/>
</dbReference>
<organism evidence="6 8">
    <name type="scientific">Flagellimonas pelagia</name>
    <dbReference type="NCBI Taxonomy" id="2306998"/>
    <lineage>
        <taxon>Bacteria</taxon>
        <taxon>Pseudomonadati</taxon>
        <taxon>Bacteroidota</taxon>
        <taxon>Flavobacteriia</taxon>
        <taxon>Flavobacteriales</taxon>
        <taxon>Flavobacteriaceae</taxon>
        <taxon>Flagellimonas</taxon>
    </lineage>
</organism>
<keyword evidence="4" id="KW-0472">Membrane</keyword>
<sequence length="347" mass="38506">MEQPVMALVLGLVAVGTLIWVFWPKKGLLARLGKVRMSSQRVLLEDTLKYLFDCEYKGIACNLNSAAGNLNISADQMAKLMAHLKDMGLVVFEGHNIHLTDTGKSYALRIVRVHRIWERFLADETGVQHMDWHGEADIQEHQLSLEEANRIAARMGNPAFDPHGDPIPSTEGEIPPFSGRPLSSLKEGEVAQIVHIEDEPHYIFEQLSALGLYPGMQVYQLDVQQGKITFAADGNECVLTPLFASAITVQPLPKAEPIQEGYQRLSELQPDETANIVGISSYCRGLQRRRLMDFGIVPGNSITAELRSASGDPVGYRILGTTIAIRKDQANLIFINNIKKEQHEQSA</sequence>
<dbReference type="InterPro" id="IPR036388">
    <property type="entry name" value="WH-like_DNA-bd_sf"/>
</dbReference>
<dbReference type="Proteomes" id="UP000266691">
    <property type="component" value="Unassembled WGS sequence"/>
</dbReference>
<feature type="domain" description="Ferrous iron transporter FeoA-like" evidence="5">
    <location>
        <begin position="180"/>
        <end position="251"/>
    </location>
</feature>
<dbReference type="InterPro" id="IPR007167">
    <property type="entry name" value="Fe-transptr_FeoA-like"/>
</dbReference>
<dbReference type="OrthoDB" id="9791355at2"/>
<comment type="subunit">
    <text evidence="2">Homodimer.</text>
</comment>
<keyword evidence="4" id="KW-0812">Transmembrane</keyword>
<protein>
    <submittedName>
        <fullName evidence="7">Metal-dependent transcriptional regulator</fullName>
    </submittedName>
</protein>
<dbReference type="SUPFAM" id="SSF47979">
    <property type="entry name" value="Iron-dependent repressor protein, dimerization domain"/>
    <property type="match status" value="1"/>
</dbReference>
<keyword evidence="9" id="KW-1185">Reference proteome</keyword>
<feature type="transmembrane region" description="Helical" evidence="4">
    <location>
        <begin position="6"/>
        <end position="23"/>
    </location>
</feature>
<gene>
    <name evidence="6" type="ORF">D2V05_04215</name>
    <name evidence="7" type="ORF">FQ017_04185</name>
</gene>
<dbReference type="InterPro" id="IPR001367">
    <property type="entry name" value="Fe_dep_repressor"/>
</dbReference>
<keyword evidence="4" id="KW-1133">Transmembrane helix</keyword>
<evidence type="ECO:0000256" key="4">
    <source>
        <dbReference type="SAM" id="Phobius"/>
    </source>
</evidence>
<dbReference type="AlphaFoldDB" id="A0A3A1NMP0"/>
<dbReference type="InterPro" id="IPR038157">
    <property type="entry name" value="FeoA_core_dom"/>
</dbReference>
<dbReference type="SMART" id="SM00529">
    <property type="entry name" value="HTH_DTXR"/>
    <property type="match status" value="1"/>
</dbReference>
<dbReference type="Pfam" id="PF02742">
    <property type="entry name" value="Fe_dep_repr_C"/>
    <property type="match status" value="1"/>
</dbReference>
<dbReference type="Proteomes" id="UP000321621">
    <property type="component" value="Unassembled WGS sequence"/>
</dbReference>
<comment type="subcellular location">
    <subcellularLocation>
        <location evidence="1">Cytoplasm</location>
    </subcellularLocation>
</comment>
<dbReference type="Gene3D" id="1.10.10.10">
    <property type="entry name" value="Winged helix-like DNA-binding domain superfamily/Winged helix DNA-binding domain"/>
    <property type="match status" value="1"/>
</dbReference>
<dbReference type="PANTHER" id="PTHR33238:SF11">
    <property type="entry name" value="TRANSCRIPTIONAL REGULATOR MNTR"/>
    <property type="match status" value="1"/>
</dbReference>
<dbReference type="Gene3D" id="2.30.30.90">
    <property type="match status" value="2"/>
</dbReference>
<feature type="domain" description="Ferrous iron transporter FeoA-like" evidence="5">
    <location>
        <begin position="263"/>
        <end position="337"/>
    </location>
</feature>
<evidence type="ECO:0000313" key="7">
    <source>
        <dbReference type="EMBL" id="TXJ98947.1"/>
    </source>
</evidence>
<proteinExistence type="predicted"/>
<evidence type="ECO:0000259" key="5">
    <source>
        <dbReference type="SMART" id="SM00899"/>
    </source>
</evidence>
<evidence type="ECO:0000256" key="3">
    <source>
        <dbReference type="ARBA" id="ARBA00023004"/>
    </source>
</evidence>
<reference evidence="6 8" key="1">
    <citation type="submission" date="2018-08" db="EMBL/GenBank/DDBJ databases">
        <title>Proposal of Muricauda 72 sp.nov. and Muricauda NH166 sp.nov., isolated from seawater.</title>
        <authorList>
            <person name="Cheng H."/>
            <person name="Wu Y.-H."/>
            <person name="Guo L.-L."/>
            <person name="Xu X.-W."/>
        </authorList>
    </citation>
    <scope>NUCLEOTIDE SEQUENCE [LARGE SCALE GENOMIC DNA]</scope>
    <source>
        <strain evidence="6 8">72</strain>
    </source>
</reference>
<dbReference type="RefSeq" id="WP_119646290.1">
    <property type="nucleotide sequence ID" value="NZ_QXFI01000012.1"/>
</dbReference>
<evidence type="ECO:0000313" key="6">
    <source>
        <dbReference type="EMBL" id="RIV46247.1"/>
    </source>
</evidence>
<comment type="caution">
    <text evidence="6">The sequence shown here is derived from an EMBL/GenBank/DDBJ whole genome shotgun (WGS) entry which is preliminary data.</text>
</comment>